<dbReference type="Proteomes" id="UP000486351">
    <property type="component" value="Unassembled WGS sequence"/>
</dbReference>
<name>A0A6G0SGM8_9STRA</name>
<dbReference type="InterPro" id="IPR027417">
    <property type="entry name" value="P-loop_NTPase"/>
</dbReference>
<accession>A0A6G0SGM8</accession>
<comment type="caution">
    <text evidence="1">The sequence shown here is derived from an EMBL/GenBank/DDBJ whole genome shotgun (WGS) entry which is preliminary data.</text>
</comment>
<proteinExistence type="predicted"/>
<organism evidence="1 2">
    <name type="scientific">Phytophthora fragariae</name>
    <dbReference type="NCBI Taxonomy" id="53985"/>
    <lineage>
        <taxon>Eukaryota</taxon>
        <taxon>Sar</taxon>
        <taxon>Stramenopiles</taxon>
        <taxon>Oomycota</taxon>
        <taxon>Peronosporomycetes</taxon>
        <taxon>Peronosporales</taxon>
        <taxon>Peronosporaceae</taxon>
        <taxon>Phytophthora</taxon>
    </lineage>
</organism>
<sequence length="388" mass="43165">MKMIAENKMLPSSKIEDTLDKFKMTGELAPSFNQVHVLVVVPVKLPTPHEPRDSQLVVDGVSIHMPASMQLNPPALVAFWKAFLAVPTEVEADAVIALPEGTFLLGDSTLGSRIYVRRCYPQLWKVCWKMIHDKVTKTPHLVILGNPGIGKTFFGYIILLHLARAGATVVYESGGSKKRLLFSRDMVVQGSQQDLLELLEKAIAFVDINWLVDACGKLDADDAEVSHQLLHYRVSECFTNDYFVFASQYVEQEVYKRLYVKDKQKLLNFISASDGIGALAVPGGHLFEGHVHSVLPRGGTFRIRHLADDGEVHDDDEYLTEEDWGEGEGNDYAMDADDDAAMEDSTATVRDLDDGVSTLLSERPTVIFNNDEEVIAADTAIYLRPEKL</sequence>
<dbReference type="SUPFAM" id="SSF52540">
    <property type="entry name" value="P-loop containing nucleoside triphosphate hydrolases"/>
    <property type="match status" value="1"/>
</dbReference>
<protein>
    <submittedName>
        <fullName evidence="1">Uncharacterized protein</fullName>
    </submittedName>
</protein>
<dbReference type="PANTHER" id="PTHR33129">
    <property type="entry name" value="PROTEIN KINASE DOMAIN-CONTAINING PROTEIN-RELATED"/>
    <property type="match status" value="1"/>
</dbReference>
<evidence type="ECO:0000313" key="1">
    <source>
        <dbReference type="EMBL" id="KAE9358081.1"/>
    </source>
</evidence>
<dbReference type="PANTHER" id="PTHR33129:SF1">
    <property type="entry name" value="ATP-BINDING PROTEIN"/>
    <property type="match status" value="1"/>
</dbReference>
<dbReference type="EMBL" id="QXFY01000082">
    <property type="protein sequence ID" value="KAE9358081.1"/>
    <property type="molecule type" value="Genomic_DNA"/>
</dbReference>
<dbReference type="InterPro" id="IPR052980">
    <property type="entry name" value="Crinkler_effector"/>
</dbReference>
<evidence type="ECO:0000313" key="2">
    <source>
        <dbReference type="Proteomes" id="UP000486351"/>
    </source>
</evidence>
<gene>
    <name evidence="1" type="ORF">PF008_g2824</name>
</gene>
<dbReference type="AlphaFoldDB" id="A0A6G0SGM8"/>
<reference evidence="1 2" key="1">
    <citation type="submission" date="2018-09" db="EMBL/GenBank/DDBJ databases">
        <title>Genomic investigation of the strawberry pathogen Phytophthora fragariae indicates pathogenicity is determined by transcriptional variation in three key races.</title>
        <authorList>
            <person name="Adams T.M."/>
            <person name="Armitage A.D."/>
            <person name="Sobczyk M.K."/>
            <person name="Bates H.J."/>
            <person name="Dunwell J.M."/>
            <person name="Nellist C.F."/>
            <person name="Harrison R.J."/>
        </authorList>
    </citation>
    <scope>NUCLEOTIDE SEQUENCE [LARGE SCALE GENOMIC DNA]</scope>
    <source>
        <strain evidence="1 2">NOV-77</strain>
    </source>
</reference>